<evidence type="ECO:0000313" key="3">
    <source>
        <dbReference type="Proteomes" id="UP000756530"/>
    </source>
</evidence>
<keyword evidence="3" id="KW-1185">Reference proteome</keyword>
<comment type="caution">
    <text evidence="2">The sequence shown here is derived from an EMBL/GenBank/DDBJ whole genome shotgun (WGS) entry which is preliminary data.</text>
</comment>
<accession>A0ABS6T1C0</accession>
<reference evidence="2 3" key="1">
    <citation type="submission" date="2021-05" db="EMBL/GenBank/DDBJ databases">
        <title>Culturable bacteria isolated from Daya Bay.</title>
        <authorList>
            <person name="Zheng W."/>
            <person name="Yu S."/>
            <person name="Huang Y."/>
        </authorList>
    </citation>
    <scope>NUCLEOTIDE SEQUENCE [LARGE SCALE GENOMIC DNA]</scope>
    <source>
        <strain evidence="2 3">DP4N28-5</strain>
    </source>
</reference>
<dbReference type="InterPro" id="IPR039935">
    <property type="entry name" value="YML079W-like"/>
</dbReference>
<gene>
    <name evidence="2" type="ORF">KJP28_05600</name>
</gene>
<dbReference type="PANTHER" id="PTHR33387">
    <property type="entry name" value="RMLC-LIKE JELLY ROLL FOLD PROTEIN"/>
    <property type="match status" value="1"/>
</dbReference>
<name>A0ABS6T1C0_9RHOB</name>
<evidence type="ECO:0000313" key="2">
    <source>
        <dbReference type="EMBL" id="MBV7378391.1"/>
    </source>
</evidence>
<dbReference type="InterPro" id="IPR009327">
    <property type="entry name" value="Cupin_DUF985"/>
</dbReference>
<dbReference type="EMBL" id="JAHUZE010000001">
    <property type="protein sequence ID" value="MBV7378391.1"/>
    <property type="molecule type" value="Genomic_DNA"/>
</dbReference>
<dbReference type="Pfam" id="PF06172">
    <property type="entry name" value="Cupin_5"/>
    <property type="match status" value="1"/>
</dbReference>
<evidence type="ECO:0000259" key="1">
    <source>
        <dbReference type="Pfam" id="PF06172"/>
    </source>
</evidence>
<proteinExistence type="predicted"/>
<feature type="domain" description="DUF985" evidence="1">
    <location>
        <begin position="5"/>
        <end position="133"/>
    </location>
</feature>
<sequence>MTADDIIDALGLMPHPEGGWFREIIRAPDPDGGRDAYTVIHFLLKAGARSHWHKVDAVEQWFHLAGAPLVVAISADDTGPAVEHRIRPLADAPGQQQALVPAHHWQSAWSEGDYTLVSCTVAPGFRFEGFELAPPAFDIPVG</sequence>
<organism evidence="2 3">
    <name type="scientific">Maritimibacter dapengensis</name>
    <dbReference type="NCBI Taxonomy" id="2836868"/>
    <lineage>
        <taxon>Bacteria</taxon>
        <taxon>Pseudomonadati</taxon>
        <taxon>Pseudomonadota</taxon>
        <taxon>Alphaproteobacteria</taxon>
        <taxon>Rhodobacterales</taxon>
        <taxon>Roseobacteraceae</taxon>
        <taxon>Maritimibacter</taxon>
    </lineage>
</organism>
<dbReference type="CDD" id="cd06121">
    <property type="entry name" value="cupin_YML079wp"/>
    <property type="match status" value="1"/>
</dbReference>
<protein>
    <submittedName>
        <fullName evidence="2">Cupin domain-containing protein</fullName>
    </submittedName>
</protein>
<dbReference type="PANTHER" id="PTHR33387:SF3">
    <property type="entry name" value="DUF985 DOMAIN-CONTAINING PROTEIN"/>
    <property type="match status" value="1"/>
</dbReference>
<dbReference type="RefSeq" id="WP_218391413.1">
    <property type="nucleotide sequence ID" value="NZ_JAHUZE010000001.1"/>
</dbReference>
<dbReference type="Proteomes" id="UP000756530">
    <property type="component" value="Unassembled WGS sequence"/>
</dbReference>